<organism evidence="1 2">
    <name type="scientific">Pseudomonas amygdali pv. mori str. 301020</name>
    <dbReference type="NCBI Taxonomy" id="629261"/>
    <lineage>
        <taxon>Bacteria</taxon>
        <taxon>Pseudomonadati</taxon>
        <taxon>Pseudomonadota</taxon>
        <taxon>Gammaproteobacteria</taxon>
        <taxon>Pseudomonadales</taxon>
        <taxon>Pseudomonadaceae</taxon>
        <taxon>Pseudomonas</taxon>
        <taxon>Pseudomonas amygdali</taxon>
    </lineage>
</organism>
<feature type="non-terminal residue" evidence="1">
    <location>
        <position position="1"/>
    </location>
</feature>
<dbReference type="Proteomes" id="UP000003465">
    <property type="component" value="Unassembled WGS sequence"/>
</dbReference>
<proteinExistence type="predicted"/>
<gene>
    <name evidence="1" type="ORF">PSYMO_34052</name>
</gene>
<protein>
    <submittedName>
        <fullName evidence="1">Uncharacterized protein</fullName>
    </submittedName>
</protein>
<accession>A0A656GJC6</accession>
<evidence type="ECO:0000313" key="1">
    <source>
        <dbReference type="EMBL" id="EGH26186.1"/>
    </source>
</evidence>
<dbReference type="EMBL" id="AEAG01002001">
    <property type="protein sequence ID" value="EGH26186.1"/>
    <property type="molecule type" value="Genomic_DNA"/>
</dbReference>
<evidence type="ECO:0000313" key="2">
    <source>
        <dbReference type="Proteomes" id="UP000003465"/>
    </source>
</evidence>
<sequence>NFYDLNLTEFTLAYYFFRFLYSPLIWPGQSPQASSLIYAIAAEATLICAQSFH</sequence>
<name>A0A656GJC6_PSEA0</name>
<comment type="caution">
    <text evidence="1">The sequence shown here is derived from an EMBL/GenBank/DDBJ whole genome shotgun (WGS) entry which is preliminary data.</text>
</comment>
<reference evidence="1 2" key="1">
    <citation type="journal article" date="2011" name="PLoS Pathog.">
        <title>Dynamic evolution of pathogenicity revealed by sequencing and comparative genomics of 19 Pseudomonas syringae isolates.</title>
        <authorList>
            <person name="Baltrus D.A."/>
            <person name="Nishimura M.T."/>
            <person name="Romanchuk A."/>
            <person name="Chang J.H."/>
            <person name="Mukhtar M.S."/>
            <person name="Cherkis K."/>
            <person name="Roach J."/>
            <person name="Grant S.R."/>
            <person name="Jones C.D."/>
            <person name="Dangl J.L."/>
        </authorList>
    </citation>
    <scope>NUCLEOTIDE SEQUENCE [LARGE SCALE GENOMIC DNA]</scope>
    <source>
        <strain evidence="1 2">301020</strain>
    </source>
</reference>
<dbReference type="AlphaFoldDB" id="A0A656GJC6"/>